<evidence type="ECO:0000256" key="1">
    <source>
        <dbReference type="SAM" id="MobiDB-lite"/>
    </source>
</evidence>
<evidence type="ECO:0000313" key="4">
    <source>
        <dbReference type="Proteomes" id="UP000823388"/>
    </source>
</evidence>
<dbReference type="OrthoDB" id="691733at2759"/>
<feature type="transmembrane region" description="Helical" evidence="2">
    <location>
        <begin position="63"/>
        <end position="84"/>
    </location>
</feature>
<keyword evidence="4" id="KW-1185">Reference proteome</keyword>
<protein>
    <submittedName>
        <fullName evidence="3">Uncharacterized protein</fullName>
    </submittedName>
</protein>
<dbReference type="PANTHER" id="PTHR33530:SF12">
    <property type="entry name" value="MAJOR FACILITATOR SUPERFAMILY (MFS) PROFILE DOMAIN-CONTAINING PROTEIN"/>
    <property type="match status" value="1"/>
</dbReference>
<name>A0A8T0QKH0_PANVG</name>
<dbReference type="Pfam" id="PF12442">
    <property type="entry name" value="DUF3681"/>
    <property type="match status" value="1"/>
</dbReference>
<evidence type="ECO:0000256" key="2">
    <source>
        <dbReference type="SAM" id="Phobius"/>
    </source>
</evidence>
<reference evidence="3" key="1">
    <citation type="submission" date="2020-05" db="EMBL/GenBank/DDBJ databases">
        <title>WGS assembly of Panicum virgatum.</title>
        <authorList>
            <person name="Lovell J.T."/>
            <person name="Jenkins J."/>
            <person name="Shu S."/>
            <person name="Juenger T.E."/>
            <person name="Schmutz J."/>
        </authorList>
    </citation>
    <scope>NUCLEOTIDE SEQUENCE</scope>
    <source>
        <strain evidence="3">AP13</strain>
    </source>
</reference>
<evidence type="ECO:0000313" key="3">
    <source>
        <dbReference type="EMBL" id="KAG2574840.1"/>
    </source>
</evidence>
<dbReference type="EMBL" id="CM029049">
    <property type="protein sequence ID" value="KAG2574840.1"/>
    <property type="molecule type" value="Genomic_DNA"/>
</dbReference>
<accession>A0A8T0QKH0</accession>
<gene>
    <name evidence="3" type="ORF">PVAP13_7KG353320</name>
</gene>
<organism evidence="3 4">
    <name type="scientific">Panicum virgatum</name>
    <name type="common">Blackwell switchgrass</name>
    <dbReference type="NCBI Taxonomy" id="38727"/>
    <lineage>
        <taxon>Eukaryota</taxon>
        <taxon>Viridiplantae</taxon>
        <taxon>Streptophyta</taxon>
        <taxon>Embryophyta</taxon>
        <taxon>Tracheophyta</taxon>
        <taxon>Spermatophyta</taxon>
        <taxon>Magnoliopsida</taxon>
        <taxon>Liliopsida</taxon>
        <taxon>Poales</taxon>
        <taxon>Poaceae</taxon>
        <taxon>PACMAD clade</taxon>
        <taxon>Panicoideae</taxon>
        <taxon>Panicodae</taxon>
        <taxon>Paniceae</taxon>
        <taxon>Panicinae</taxon>
        <taxon>Panicum</taxon>
        <taxon>Panicum sect. Hiantes</taxon>
    </lineage>
</organism>
<sequence length="158" mass="16746">MQYQAPDHHHHHHHCPSSGQDPTTSSTHAHPHTPVAISEMEFTAVLIKIVGLISEACRTVEKLPAALITSGIVQAAAALAVAAFKSPSGIFIGHGKAPLYLYYGILIAVILFGFVEGSAGFYVSGDVTRRRAVGMTILWISILPIVLVAGLGGFVILK</sequence>
<dbReference type="InterPro" id="IPR022149">
    <property type="entry name" value="DUF3681"/>
</dbReference>
<keyword evidence="2" id="KW-1133">Transmembrane helix</keyword>
<keyword evidence="2" id="KW-0472">Membrane</keyword>
<keyword evidence="2" id="KW-0812">Transmembrane</keyword>
<comment type="caution">
    <text evidence="3">The sequence shown here is derived from an EMBL/GenBank/DDBJ whole genome shotgun (WGS) entry which is preliminary data.</text>
</comment>
<feature type="compositionally biased region" description="Low complexity" evidence="1">
    <location>
        <begin position="22"/>
        <end position="31"/>
    </location>
</feature>
<feature type="region of interest" description="Disordered" evidence="1">
    <location>
        <begin position="1"/>
        <end position="31"/>
    </location>
</feature>
<dbReference type="PANTHER" id="PTHR33530">
    <property type="entry name" value="OS01G0147100 PROTEIN"/>
    <property type="match status" value="1"/>
</dbReference>
<proteinExistence type="predicted"/>
<dbReference type="AlphaFoldDB" id="A0A8T0QKH0"/>
<feature type="transmembrane region" description="Helical" evidence="2">
    <location>
        <begin position="136"/>
        <end position="157"/>
    </location>
</feature>
<dbReference type="Proteomes" id="UP000823388">
    <property type="component" value="Chromosome 7K"/>
</dbReference>
<feature type="transmembrane region" description="Helical" evidence="2">
    <location>
        <begin position="100"/>
        <end position="124"/>
    </location>
</feature>